<feature type="binding site" evidence="17">
    <location>
        <position position="329"/>
    </location>
    <ligand>
        <name>(6S)-NADPHX</name>
        <dbReference type="ChEBI" id="CHEBI:64076"/>
    </ligand>
</feature>
<evidence type="ECO:0000256" key="13">
    <source>
        <dbReference type="ARBA" id="ARBA00023268"/>
    </source>
</evidence>
<comment type="catalytic activity">
    <reaction evidence="16 17 18">
        <text>(6S)-NADPHX + ADP = AMP + phosphate + NADPH + H(+)</text>
        <dbReference type="Rhea" id="RHEA:32235"/>
        <dbReference type="ChEBI" id="CHEBI:15378"/>
        <dbReference type="ChEBI" id="CHEBI:43474"/>
        <dbReference type="ChEBI" id="CHEBI:57783"/>
        <dbReference type="ChEBI" id="CHEBI:64076"/>
        <dbReference type="ChEBI" id="CHEBI:456215"/>
        <dbReference type="ChEBI" id="CHEBI:456216"/>
        <dbReference type="EC" id="4.2.1.136"/>
    </reaction>
</comment>
<evidence type="ECO:0000256" key="4">
    <source>
        <dbReference type="ARBA" id="ARBA00009524"/>
    </source>
</evidence>
<evidence type="ECO:0000256" key="15">
    <source>
        <dbReference type="ARBA" id="ARBA00048238"/>
    </source>
</evidence>
<evidence type="ECO:0000256" key="12">
    <source>
        <dbReference type="ARBA" id="ARBA00023239"/>
    </source>
</evidence>
<dbReference type="PROSITE" id="PS51385">
    <property type="entry name" value="YJEF_N"/>
    <property type="match status" value="1"/>
</dbReference>
<dbReference type="GO" id="GO:0110051">
    <property type="term" value="P:metabolite repair"/>
    <property type="evidence" value="ECO:0007669"/>
    <property type="project" value="TreeGrafter"/>
</dbReference>
<comment type="cofactor">
    <cofactor evidence="18">
        <name>K(+)</name>
        <dbReference type="ChEBI" id="CHEBI:29103"/>
    </cofactor>
    <text evidence="18">Binds 1 potassium ion per subunit.</text>
</comment>
<keyword evidence="9 18" id="KW-0630">Potassium</keyword>
<evidence type="ECO:0000259" key="20">
    <source>
        <dbReference type="PROSITE" id="PS51385"/>
    </source>
</evidence>
<feature type="domain" description="YjeF N-terminal" evidence="20">
    <location>
        <begin position="6"/>
        <end position="192"/>
    </location>
</feature>
<evidence type="ECO:0000256" key="11">
    <source>
        <dbReference type="ARBA" id="ARBA00023235"/>
    </source>
</evidence>
<comment type="function">
    <text evidence="14 18">Bifunctional enzyme that catalyzes the epimerization of the S- and R-forms of NAD(P)HX and the dehydration of the S-form of NAD(P)HX at the expense of ADP, which is converted to AMP. This allows the repair of both epimers of NAD(P)HX, a damaged form of NAD(P)H that is a result of enzymatic or heat-dependent hydration.</text>
</comment>
<dbReference type="GO" id="GO:0052856">
    <property type="term" value="F:NAD(P)HX epimerase activity"/>
    <property type="evidence" value="ECO:0007669"/>
    <property type="project" value="UniProtKB-EC"/>
</dbReference>
<dbReference type="GO" id="GO:0046872">
    <property type="term" value="F:metal ion binding"/>
    <property type="evidence" value="ECO:0007669"/>
    <property type="project" value="UniProtKB-UniRule"/>
</dbReference>
<dbReference type="PROSITE" id="PS51383">
    <property type="entry name" value="YJEF_C_3"/>
    <property type="match status" value="1"/>
</dbReference>
<comment type="subunit">
    <text evidence="17">Homotetramer.</text>
</comment>
<evidence type="ECO:0000256" key="9">
    <source>
        <dbReference type="ARBA" id="ARBA00022958"/>
    </source>
</evidence>
<dbReference type="PANTHER" id="PTHR12592">
    <property type="entry name" value="ATP-DEPENDENT (S)-NAD(P)H-HYDRATE DEHYDRATASE FAMILY MEMBER"/>
    <property type="match status" value="1"/>
</dbReference>
<evidence type="ECO:0000256" key="10">
    <source>
        <dbReference type="ARBA" id="ARBA00023027"/>
    </source>
</evidence>
<evidence type="ECO:0000256" key="2">
    <source>
        <dbReference type="ARBA" id="ARBA00000909"/>
    </source>
</evidence>
<evidence type="ECO:0000256" key="5">
    <source>
        <dbReference type="ARBA" id="ARBA00022723"/>
    </source>
</evidence>
<keyword evidence="6 17" id="KW-0547">Nucleotide-binding</keyword>
<dbReference type="GO" id="GO:0046496">
    <property type="term" value="P:nicotinamide nucleotide metabolic process"/>
    <property type="evidence" value="ECO:0007669"/>
    <property type="project" value="UniProtKB-UniRule"/>
</dbReference>
<comment type="function">
    <text evidence="17">Catalyzes the dehydration of the S-form of NAD(P)HX at the expense of ADP, which is converted to AMP. Together with NAD(P)HX epimerase, which catalyzes the epimerization of the S- and R-forms, the enzyme allows the repair of both epimers of NAD(P)HX, a damaged form of NAD(P)H that is a result of enzymatic or heat-dependent hydration.</text>
</comment>
<comment type="similarity">
    <text evidence="4 18">In the C-terminal section; belongs to the NnrD/CARKD family.</text>
</comment>
<accession>A0A8G2FVZ9</accession>
<comment type="similarity">
    <text evidence="17">Belongs to the NnrD/CARKD family.</text>
</comment>
<dbReference type="InterPro" id="IPR030677">
    <property type="entry name" value="Nnr"/>
</dbReference>
<comment type="caution">
    <text evidence="21">The sequence shown here is derived from an EMBL/GenBank/DDBJ whole genome shotgun (WGS) entry which is preliminary data.</text>
</comment>
<feature type="domain" description="YjeF C-terminal" evidence="19">
    <location>
        <begin position="194"/>
        <end position="447"/>
    </location>
</feature>
<keyword evidence="22" id="KW-1185">Reference proteome</keyword>
<comment type="cofactor">
    <cofactor evidence="17">
        <name>Mg(2+)</name>
        <dbReference type="ChEBI" id="CHEBI:18420"/>
    </cofactor>
</comment>
<keyword evidence="8 17" id="KW-0521">NADP</keyword>
<keyword evidence="13" id="KW-0511">Multifunctional enzyme</keyword>
<dbReference type="RefSeq" id="WP_084272451.1">
    <property type="nucleotide sequence ID" value="NZ_FWYE01000001.1"/>
</dbReference>
<dbReference type="NCBIfam" id="TIGR00196">
    <property type="entry name" value="yjeF_cterm"/>
    <property type="match status" value="1"/>
</dbReference>
<dbReference type="SUPFAM" id="SSF64153">
    <property type="entry name" value="YjeF N-terminal domain-like"/>
    <property type="match status" value="1"/>
</dbReference>
<keyword evidence="7 17" id="KW-0067">ATP-binding</keyword>
<dbReference type="EC" id="4.2.1.136" evidence="17"/>
<evidence type="ECO:0000256" key="3">
    <source>
        <dbReference type="ARBA" id="ARBA00006001"/>
    </source>
</evidence>
<comment type="catalytic activity">
    <reaction evidence="2 18">
        <text>(6R)-NADPHX = (6S)-NADPHX</text>
        <dbReference type="Rhea" id="RHEA:32227"/>
        <dbReference type="ChEBI" id="CHEBI:64076"/>
        <dbReference type="ChEBI" id="CHEBI:64077"/>
        <dbReference type="EC" id="5.1.99.6"/>
    </reaction>
</comment>
<name>A0A8G2FVZ9_PICTO</name>
<comment type="caution">
    <text evidence="17">Lacks conserved residue(s) required for the propagation of feature annotation.</text>
</comment>
<dbReference type="Proteomes" id="UP000192315">
    <property type="component" value="Unassembled WGS sequence"/>
</dbReference>
<feature type="binding site" evidence="17">
    <location>
        <position position="388"/>
    </location>
    <ligand>
        <name>AMP</name>
        <dbReference type="ChEBI" id="CHEBI:456215"/>
    </ligand>
</feature>
<keyword evidence="10 17" id="KW-0520">NAD</keyword>
<comment type="catalytic activity">
    <reaction evidence="15 17 18">
        <text>(6S)-NADHX + ADP = AMP + phosphate + NADH + H(+)</text>
        <dbReference type="Rhea" id="RHEA:32223"/>
        <dbReference type="ChEBI" id="CHEBI:15378"/>
        <dbReference type="ChEBI" id="CHEBI:43474"/>
        <dbReference type="ChEBI" id="CHEBI:57945"/>
        <dbReference type="ChEBI" id="CHEBI:64074"/>
        <dbReference type="ChEBI" id="CHEBI:456215"/>
        <dbReference type="ChEBI" id="CHEBI:456216"/>
        <dbReference type="EC" id="4.2.1.136"/>
    </reaction>
</comment>
<evidence type="ECO:0000256" key="1">
    <source>
        <dbReference type="ARBA" id="ARBA00000013"/>
    </source>
</evidence>
<dbReference type="NCBIfam" id="TIGR00197">
    <property type="entry name" value="yjeF_nterm"/>
    <property type="match status" value="1"/>
</dbReference>
<gene>
    <name evidence="17" type="primary">nnrD</name>
    <name evidence="21" type="ORF">SAMN02745355_0388</name>
</gene>
<reference evidence="21 22" key="1">
    <citation type="submission" date="2017-04" db="EMBL/GenBank/DDBJ databases">
        <authorList>
            <person name="Varghese N."/>
            <person name="Submissions S."/>
        </authorList>
    </citation>
    <scope>NUCLEOTIDE SEQUENCE [LARGE SCALE GENOMIC DNA]</scope>
    <source>
        <strain evidence="21 22">DSM 9789</strain>
    </source>
</reference>
<keyword evidence="5 18" id="KW-0479">Metal-binding</keyword>
<dbReference type="SUPFAM" id="SSF53613">
    <property type="entry name" value="Ribokinase-like"/>
    <property type="match status" value="1"/>
</dbReference>
<evidence type="ECO:0000256" key="8">
    <source>
        <dbReference type="ARBA" id="ARBA00022857"/>
    </source>
</evidence>
<dbReference type="PIRSF" id="PIRSF017184">
    <property type="entry name" value="Nnr"/>
    <property type="match status" value="1"/>
</dbReference>
<evidence type="ECO:0000256" key="7">
    <source>
        <dbReference type="ARBA" id="ARBA00022840"/>
    </source>
</evidence>
<dbReference type="HAMAP" id="MF_01965">
    <property type="entry name" value="NADHX_dehydratase"/>
    <property type="match status" value="1"/>
</dbReference>
<feature type="binding site" evidence="17">
    <location>
        <position position="389"/>
    </location>
    <ligand>
        <name>(6S)-NADPHX</name>
        <dbReference type="ChEBI" id="CHEBI:64076"/>
    </ligand>
</feature>
<evidence type="ECO:0000313" key="21">
    <source>
        <dbReference type="EMBL" id="SMD30503.1"/>
    </source>
</evidence>
<dbReference type="Gene3D" id="3.40.50.10260">
    <property type="entry name" value="YjeF N-terminal domain"/>
    <property type="match status" value="1"/>
</dbReference>
<dbReference type="CDD" id="cd01171">
    <property type="entry name" value="YXKO-related"/>
    <property type="match status" value="1"/>
</dbReference>
<organism evidence="21 22">
    <name type="scientific">Picrophilus torridus (strain ATCC 700027 / DSM 9790 / JCM 10055 / NBRC 100828 / KAW 2/3)</name>
    <dbReference type="NCBI Taxonomy" id="1122961"/>
    <lineage>
        <taxon>Archaea</taxon>
        <taxon>Methanobacteriati</taxon>
        <taxon>Thermoplasmatota</taxon>
        <taxon>Thermoplasmata</taxon>
        <taxon>Thermoplasmatales</taxon>
        <taxon>Picrophilaceae</taxon>
        <taxon>Picrophilus</taxon>
    </lineage>
</organism>
<evidence type="ECO:0000256" key="6">
    <source>
        <dbReference type="ARBA" id="ARBA00022741"/>
    </source>
</evidence>
<evidence type="ECO:0000259" key="19">
    <source>
        <dbReference type="PROSITE" id="PS51383"/>
    </source>
</evidence>
<evidence type="ECO:0000256" key="17">
    <source>
        <dbReference type="HAMAP-Rule" id="MF_01965"/>
    </source>
</evidence>
<dbReference type="InterPro" id="IPR029056">
    <property type="entry name" value="Ribokinase-like"/>
</dbReference>
<proteinExistence type="inferred from homology"/>
<sequence>MDYLDVKRDDINYRNVYGSTYPLMKNAGMAVANVFKSNFGKNRKVLVIAGPGNNGGDAICAASYLMIDNDVYLLMIKDPKTPEARRAYNEYNGISYKYDEIDDLIKKTEIIVDGILGIGISGNPREPELSIIRRINSSGKKVISIDVPSGFPYESVKPDITVTFTDLKENMNESNSGKIFIADIGIGKNIREYAGPGDLVYLKKPAFDSHKGMNGVLSIIGGSAYYGSAVISGLGAYSCGIDLVKIFTENVDIISSYYPGLIVRNIKNVDEMLKSNAFLIGPGLGTDFDDYDLLIRIISSGKPVVLDADALKIIKKEDVKCRNVIITPHKMEFKIFTSMEPSEESAVNFSEKYKITVLLKGTTDIVTDENRIMRVPGGNARMSMGGTGDLLSGMVSAFASRGVSNFRSAVMASYINKRVGEQCFKEKGYFYSITDMIDKIPSFINKNTFY</sequence>
<keyword evidence="12 17" id="KW-0456">Lyase</keyword>
<dbReference type="GO" id="GO:0005524">
    <property type="term" value="F:ATP binding"/>
    <property type="evidence" value="ECO:0007669"/>
    <property type="project" value="UniProtKB-UniRule"/>
</dbReference>
<comment type="catalytic activity">
    <reaction evidence="1 18">
        <text>(6R)-NADHX = (6S)-NADHX</text>
        <dbReference type="Rhea" id="RHEA:32215"/>
        <dbReference type="ChEBI" id="CHEBI:64074"/>
        <dbReference type="ChEBI" id="CHEBI:64075"/>
        <dbReference type="EC" id="5.1.99.6"/>
    </reaction>
</comment>
<dbReference type="InterPro" id="IPR004443">
    <property type="entry name" value="YjeF_N_dom"/>
</dbReference>
<dbReference type="AlphaFoldDB" id="A0A8G2FVZ9"/>
<dbReference type="PANTHER" id="PTHR12592:SF0">
    <property type="entry name" value="ATP-DEPENDENT (S)-NAD(P)H-HYDRATE DEHYDRATASE"/>
    <property type="match status" value="1"/>
</dbReference>
<dbReference type="Pfam" id="PF03853">
    <property type="entry name" value="YjeF_N"/>
    <property type="match status" value="1"/>
</dbReference>
<dbReference type="EMBL" id="FWYE01000001">
    <property type="protein sequence ID" value="SMD30503.1"/>
    <property type="molecule type" value="Genomic_DNA"/>
</dbReference>
<dbReference type="Pfam" id="PF01256">
    <property type="entry name" value="Carb_kinase"/>
    <property type="match status" value="1"/>
</dbReference>
<dbReference type="Gene3D" id="3.40.1190.20">
    <property type="match status" value="1"/>
</dbReference>
<feature type="binding site" evidence="17">
    <location>
        <position position="283"/>
    </location>
    <ligand>
        <name>(6S)-NADPHX</name>
        <dbReference type="ChEBI" id="CHEBI:64076"/>
    </ligand>
</feature>
<evidence type="ECO:0000256" key="16">
    <source>
        <dbReference type="ARBA" id="ARBA00049209"/>
    </source>
</evidence>
<dbReference type="InterPro" id="IPR036652">
    <property type="entry name" value="YjeF_N_dom_sf"/>
</dbReference>
<comment type="similarity">
    <text evidence="3 18">In the N-terminal section; belongs to the NnrE/AIBP family.</text>
</comment>
<keyword evidence="11 18" id="KW-0413">Isomerase</keyword>
<evidence type="ECO:0000256" key="18">
    <source>
        <dbReference type="PIRNR" id="PIRNR017184"/>
    </source>
</evidence>
<dbReference type="InterPro" id="IPR000631">
    <property type="entry name" value="CARKD"/>
</dbReference>
<evidence type="ECO:0000313" key="22">
    <source>
        <dbReference type="Proteomes" id="UP000192315"/>
    </source>
</evidence>
<protein>
    <recommendedName>
        <fullName evidence="17">ADP-dependent (S)-NAD(P)H-hydrate dehydratase</fullName>
        <ecNumber evidence="17">4.2.1.136</ecNumber>
    </recommendedName>
    <alternativeName>
        <fullName evidence="17">ADP-dependent NAD(P)HX dehydratase</fullName>
    </alternativeName>
</protein>
<evidence type="ECO:0000256" key="14">
    <source>
        <dbReference type="ARBA" id="ARBA00025153"/>
    </source>
</evidence>
<dbReference type="GO" id="GO:0052855">
    <property type="term" value="F:ADP-dependent NAD(P)H-hydrate dehydratase activity"/>
    <property type="evidence" value="ECO:0007669"/>
    <property type="project" value="UniProtKB-UniRule"/>
</dbReference>